<sequence>MVNNSLAEVREDRADLSKLVDEISGLNRATLHWPHR</sequence>
<name>A0A1H4X2W4_9BRAD</name>
<dbReference type="AlphaFoldDB" id="A0A1H4X2W4"/>
<proteinExistence type="predicted"/>
<dbReference type="EMBL" id="FNTH01000001">
    <property type="protein sequence ID" value="SEC99580.1"/>
    <property type="molecule type" value="Genomic_DNA"/>
</dbReference>
<evidence type="ECO:0000313" key="1">
    <source>
        <dbReference type="EMBL" id="SEC99580.1"/>
    </source>
</evidence>
<gene>
    <name evidence="1" type="ORF">SAMN05444164_3342</name>
</gene>
<accession>A0A1H4X2W4</accession>
<organism evidence="1 2">
    <name type="scientific">Bradyrhizobium erythrophlei</name>
    <dbReference type="NCBI Taxonomy" id="1437360"/>
    <lineage>
        <taxon>Bacteria</taxon>
        <taxon>Pseudomonadati</taxon>
        <taxon>Pseudomonadota</taxon>
        <taxon>Alphaproteobacteria</taxon>
        <taxon>Hyphomicrobiales</taxon>
        <taxon>Nitrobacteraceae</taxon>
        <taxon>Bradyrhizobium</taxon>
    </lineage>
</organism>
<protein>
    <submittedName>
        <fullName evidence="1">Uncharacterized protein</fullName>
    </submittedName>
</protein>
<dbReference type="Proteomes" id="UP000198992">
    <property type="component" value="Unassembled WGS sequence"/>
</dbReference>
<reference evidence="1 2" key="1">
    <citation type="submission" date="2016-10" db="EMBL/GenBank/DDBJ databases">
        <authorList>
            <person name="de Groot N.N."/>
        </authorList>
    </citation>
    <scope>NUCLEOTIDE SEQUENCE [LARGE SCALE GENOMIC DNA]</scope>
    <source>
        <strain evidence="1 2">MT12</strain>
    </source>
</reference>
<evidence type="ECO:0000313" key="2">
    <source>
        <dbReference type="Proteomes" id="UP000198992"/>
    </source>
</evidence>